<dbReference type="VEuPathDB" id="FungiDB:QG37_03172"/>
<gene>
    <name evidence="1" type="ORF">QG37_03172</name>
</gene>
<dbReference type="VEuPathDB" id="FungiDB:CJI97_000620"/>
<organism evidence="1 2">
    <name type="scientific">Candidozyma auris</name>
    <name type="common">Yeast</name>
    <name type="synonym">Candida auris</name>
    <dbReference type="NCBI Taxonomy" id="498019"/>
    <lineage>
        <taxon>Eukaryota</taxon>
        <taxon>Fungi</taxon>
        <taxon>Dikarya</taxon>
        <taxon>Ascomycota</taxon>
        <taxon>Saccharomycotina</taxon>
        <taxon>Pichiomycetes</taxon>
        <taxon>Metschnikowiaceae</taxon>
        <taxon>Candidozyma</taxon>
    </lineage>
</organism>
<dbReference type="EMBL" id="LGST01000021">
    <property type="protein sequence ID" value="KND99759.1"/>
    <property type="molecule type" value="Genomic_DNA"/>
</dbReference>
<dbReference type="AlphaFoldDB" id="A0A0L0P0H0"/>
<comment type="caution">
    <text evidence="1">The sequence shown here is derived from an EMBL/GenBank/DDBJ whole genome shotgun (WGS) entry which is preliminary data.</text>
</comment>
<dbReference type="PANTHER" id="PTHR35519">
    <property type="entry name" value="MEMBRANE PROTEINS"/>
    <property type="match status" value="1"/>
</dbReference>
<dbReference type="PANTHER" id="PTHR35519:SF2">
    <property type="entry name" value="PH DOMAIN PROTEIN"/>
    <property type="match status" value="1"/>
</dbReference>
<dbReference type="VEuPathDB" id="FungiDB:CJJ09_002580"/>
<proteinExistence type="predicted"/>
<dbReference type="VEuPathDB" id="FungiDB:CJI96_0003477"/>
<protein>
    <submittedName>
        <fullName evidence="1">Uncharacterized protein</fullName>
    </submittedName>
</protein>
<dbReference type="VEuPathDB" id="FungiDB:CJJ07_003037"/>
<name>A0A0L0P0H0_CANAR</name>
<reference evidence="2" key="1">
    <citation type="journal article" date="2015" name="BMC Genomics">
        <title>Draft genome of a commonly misdiagnosed multidrug resistant pathogen Candida auris.</title>
        <authorList>
            <person name="Chatterjee S."/>
            <person name="Alampalli S.V."/>
            <person name="Nageshan R.K."/>
            <person name="Chettiar S.T."/>
            <person name="Joshi S."/>
            <person name="Tatu U.S."/>
        </authorList>
    </citation>
    <scope>NUCLEOTIDE SEQUENCE [LARGE SCALE GENOMIC DNA]</scope>
    <source>
        <strain evidence="2">6684</strain>
    </source>
</reference>
<accession>A0A0L0P0H0</accession>
<evidence type="ECO:0000313" key="2">
    <source>
        <dbReference type="Proteomes" id="UP000037122"/>
    </source>
</evidence>
<dbReference type="VEuPathDB" id="FungiDB:B9J08_000618"/>
<sequence length="86" mass="9706">MLFALQLVKKAGQVEGGLPPALRQKMMVNVACDFGIGLIPLVGDFINVLYKCNSRNFVLLEKYLVEKYEKERPDTHVPLQKAQETV</sequence>
<dbReference type="InterPro" id="IPR025187">
    <property type="entry name" value="DUF4112"/>
</dbReference>
<dbReference type="Pfam" id="PF13430">
    <property type="entry name" value="DUF4112"/>
    <property type="match status" value="1"/>
</dbReference>
<evidence type="ECO:0000313" key="1">
    <source>
        <dbReference type="EMBL" id="KND99759.1"/>
    </source>
</evidence>
<dbReference type="Proteomes" id="UP000037122">
    <property type="component" value="Unassembled WGS sequence"/>
</dbReference>